<feature type="transmembrane region" description="Helical" evidence="6">
    <location>
        <begin position="68"/>
        <end position="89"/>
    </location>
</feature>
<feature type="transmembrane region" description="Helical" evidence="6">
    <location>
        <begin position="96"/>
        <end position="115"/>
    </location>
</feature>
<evidence type="ECO:0000313" key="8">
    <source>
        <dbReference type="EMBL" id="NYE21055.1"/>
    </source>
</evidence>
<dbReference type="Proteomes" id="UP000576969">
    <property type="component" value="Unassembled WGS sequence"/>
</dbReference>
<sequence>MTADSAGAALDEAWGRIPQTRETTAGFGSFTRQRIERVISLVIGLGCLVLGIQSFINALGPSEEIAGWHLPLMILAFAPLAVMLIACGIGRGVRLFAGLYTISYCLVLLLWPAATAGVPVTSPTEPWIWYLVNVATVAAVLAYPLPWQVMWAVLVPLLFGAVRMLQAGVVGVAFDVWFTIALDVSFALILGGVLVTLGWVFRSVASNVDEARALAVSSYARAAAADAAEQERVAVAALMHDSVLAALIAVERAHTPREHALASTMAREALTRLANTEHGSEEGTDDPKDAAAIVAEIEHGASELGLDLAVARELDPATGTFPGRVARALSLAATQAIANSVQHAGAKGLTVEVRASAIPTRLRIDVRDTGGGFDLERVPDDRLGIRGSIVARVGAVGGTASISSGPKGTSVRLEWPGEDLL</sequence>
<dbReference type="RefSeq" id="WP_218852954.1">
    <property type="nucleotide sequence ID" value="NZ_JACCBV010000001.1"/>
</dbReference>
<evidence type="ECO:0000256" key="1">
    <source>
        <dbReference type="ARBA" id="ARBA00000085"/>
    </source>
</evidence>
<evidence type="ECO:0000313" key="9">
    <source>
        <dbReference type="Proteomes" id="UP000576969"/>
    </source>
</evidence>
<keyword evidence="5" id="KW-0902">Two-component regulatory system</keyword>
<dbReference type="InterPro" id="IPR036890">
    <property type="entry name" value="HATPase_C_sf"/>
</dbReference>
<dbReference type="AlphaFoldDB" id="A0A7Y9KKP7"/>
<dbReference type="InterPro" id="IPR003594">
    <property type="entry name" value="HATPase_dom"/>
</dbReference>
<feature type="transmembrane region" description="Helical" evidence="6">
    <location>
        <begin position="152"/>
        <end position="174"/>
    </location>
</feature>
<gene>
    <name evidence="8" type="ORF">BJ991_003083</name>
</gene>
<comment type="catalytic activity">
    <reaction evidence="1">
        <text>ATP + protein L-histidine = ADP + protein N-phospho-L-histidine.</text>
        <dbReference type="EC" id="2.7.13.3"/>
    </reaction>
</comment>
<dbReference type="EC" id="2.7.13.3" evidence="2"/>
<reference evidence="8 9" key="1">
    <citation type="submission" date="2020-07" db="EMBL/GenBank/DDBJ databases">
        <title>Sequencing the genomes of 1000 actinobacteria strains.</title>
        <authorList>
            <person name="Klenk H.-P."/>
        </authorList>
    </citation>
    <scope>NUCLEOTIDE SEQUENCE [LARGE SCALE GENOMIC DNA]</scope>
    <source>
        <strain evidence="8 9">DSM 24662</strain>
    </source>
</reference>
<evidence type="ECO:0000259" key="7">
    <source>
        <dbReference type="Pfam" id="PF02518"/>
    </source>
</evidence>
<feature type="transmembrane region" description="Helical" evidence="6">
    <location>
        <begin position="127"/>
        <end position="145"/>
    </location>
</feature>
<dbReference type="PANTHER" id="PTHR24421">
    <property type="entry name" value="NITRATE/NITRITE SENSOR PROTEIN NARX-RELATED"/>
    <property type="match status" value="1"/>
</dbReference>
<keyword evidence="6" id="KW-0472">Membrane</keyword>
<dbReference type="Pfam" id="PF02518">
    <property type="entry name" value="HATPase_c"/>
    <property type="match status" value="1"/>
</dbReference>
<proteinExistence type="predicted"/>
<keyword evidence="4 8" id="KW-0418">Kinase</keyword>
<dbReference type="PANTHER" id="PTHR24421:SF10">
    <property type="entry name" value="NITRATE_NITRITE SENSOR PROTEIN NARQ"/>
    <property type="match status" value="1"/>
</dbReference>
<dbReference type="GO" id="GO:0000160">
    <property type="term" value="P:phosphorelay signal transduction system"/>
    <property type="evidence" value="ECO:0007669"/>
    <property type="project" value="UniProtKB-KW"/>
</dbReference>
<dbReference type="SUPFAM" id="SSF55874">
    <property type="entry name" value="ATPase domain of HSP90 chaperone/DNA topoisomerase II/histidine kinase"/>
    <property type="match status" value="1"/>
</dbReference>
<evidence type="ECO:0000256" key="4">
    <source>
        <dbReference type="ARBA" id="ARBA00022777"/>
    </source>
</evidence>
<evidence type="ECO:0000256" key="6">
    <source>
        <dbReference type="SAM" id="Phobius"/>
    </source>
</evidence>
<evidence type="ECO:0000256" key="2">
    <source>
        <dbReference type="ARBA" id="ARBA00012438"/>
    </source>
</evidence>
<protein>
    <recommendedName>
        <fullName evidence="2">histidine kinase</fullName>
        <ecNumber evidence="2">2.7.13.3</ecNumber>
    </recommendedName>
</protein>
<dbReference type="GO" id="GO:0004673">
    <property type="term" value="F:protein histidine kinase activity"/>
    <property type="evidence" value="ECO:0007669"/>
    <property type="project" value="UniProtKB-EC"/>
</dbReference>
<dbReference type="Gene3D" id="3.30.565.10">
    <property type="entry name" value="Histidine kinase-like ATPase, C-terminal domain"/>
    <property type="match status" value="1"/>
</dbReference>
<name>A0A7Y9KKP7_9MICO</name>
<keyword evidence="6" id="KW-0812">Transmembrane</keyword>
<feature type="domain" description="Histidine kinase/HSP90-like ATPase" evidence="7">
    <location>
        <begin position="327"/>
        <end position="416"/>
    </location>
</feature>
<keyword evidence="6" id="KW-1133">Transmembrane helix</keyword>
<dbReference type="InterPro" id="IPR050482">
    <property type="entry name" value="Sensor_HK_TwoCompSys"/>
</dbReference>
<keyword evidence="9" id="KW-1185">Reference proteome</keyword>
<evidence type="ECO:0000256" key="5">
    <source>
        <dbReference type="ARBA" id="ARBA00023012"/>
    </source>
</evidence>
<organism evidence="8 9">
    <name type="scientific">Microbacterium immunditiarum</name>
    <dbReference type="NCBI Taxonomy" id="337480"/>
    <lineage>
        <taxon>Bacteria</taxon>
        <taxon>Bacillati</taxon>
        <taxon>Actinomycetota</taxon>
        <taxon>Actinomycetes</taxon>
        <taxon>Micrococcales</taxon>
        <taxon>Microbacteriaceae</taxon>
        <taxon>Microbacterium</taxon>
    </lineage>
</organism>
<feature type="transmembrane region" description="Helical" evidence="6">
    <location>
        <begin position="38"/>
        <end position="56"/>
    </location>
</feature>
<dbReference type="EMBL" id="JACCBV010000001">
    <property type="protein sequence ID" value="NYE21055.1"/>
    <property type="molecule type" value="Genomic_DNA"/>
</dbReference>
<comment type="caution">
    <text evidence="8">The sequence shown here is derived from an EMBL/GenBank/DDBJ whole genome shotgun (WGS) entry which is preliminary data.</text>
</comment>
<feature type="transmembrane region" description="Helical" evidence="6">
    <location>
        <begin position="180"/>
        <end position="201"/>
    </location>
</feature>
<accession>A0A7Y9KKP7</accession>
<evidence type="ECO:0000256" key="3">
    <source>
        <dbReference type="ARBA" id="ARBA00022679"/>
    </source>
</evidence>
<keyword evidence="3" id="KW-0808">Transferase</keyword>